<dbReference type="InterPro" id="IPR007175">
    <property type="entry name" value="Rpr2/Snm1/Rpp21"/>
</dbReference>
<evidence type="ECO:0000313" key="3">
    <source>
        <dbReference type="Proteomes" id="UP000037122"/>
    </source>
</evidence>
<protein>
    <submittedName>
        <fullName evidence="2">Uncharacterized protein</fullName>
    </submittedName>
</protein>
<reference evidence="3" key="1">
    <citation type="journal article" date="2015" name="BMC Genomics">
        <title>Draft genome of a commonly misdiagnosed multidrug resistant pathogen Candida auris.</title>
        <authorList>
            <person name="Chatterjee S."/>
            <person name="Alampalli S.V."/>
            <person name="Nageshan R.K."/>
            <person name="Chettiar S.T."/>
            <person name="Joshi S."/>
            <person name="Tatu U.S."/>
        </authorList>
    </citation>
    <scope>NUCLEOTIDE SEQUENCE [LARGE SCALE GENOMIC DNA]</scope>
    <source>
        <strain evidence="3">6684</strain>
    </source>
</reference>
<evidence type="ECO:0000256" key="1">
    <source>
        <dbReference type="SAM" id="MobiDB-lite"/>
    </source>
</evidence>
<dbReference type="GO" id="GO:0008033">
    <property type="term" value="P:tRNA processing"/>
    <property type="evidence" value="ECO:0007669"/>
    <property type="project" value="TreeGrafter"/>
</dbReference>
<dbReference type="GO" id="GO:0005655">
    <property type="term" value="C:nucleolar ribonuclease P complex"/>
    <property type="evidence" value="ECO:0007669"/>
    <property type="project" value="TreeGrafter"/>
</dbReference>
<dbReference type="PANTHER" id="PTHR14742">
    <property type="entry name" value="RIBONUCLEASE P SUBUNIT P21"/>
    <property type="match status" value="1"/>
</dbReference>
<accession>A0A0L0P8B3</accession>
<proteinExistence type="predicted"/>
<dbReference type="PANTHER" id="PTHR14742:SF3">
    <property type="entry name" value="RIBONUCLEASE MRP PROTEIN SUBUNIT SNM1"/>
    <property type="match status" value="1"/>
</dbReference>
<dbReference type="Proteomes" id="UP000037122">
    <property type="component" value="Unassembled WGS sequence"/>
</dbReference>
<dbReference type="Pfam" id="PF04032">
    <property type="entry name" value="Rpr2"/>
    <property type="match status" value="1"/>
</dbReference>
<gene>
    <name evidence="2" type="ORF">QG37_00285</name>
</gene>
<dbReference type="VEuPathDB" id="FungiDB:QG37_00285"/>
<evidence type="ECO:0000313" key="2">
    <source>
        <dbReference type="EMBL" id="KNE02480.1"/>
    </source>
</evidence>
<comment type="caution">
    <text evidence="2">The sequence shown here is derived from an EMBL/GenBank/DDBJ whole genome shotgun (WGS) entry which is preliminary data.</text>
</comment>
<dbReference type="AlphaFoldDB" id="A0A0L0P8B3"/>
<dbReference type="Gene3D" id="6.20.50.20">
    <property type="match status" value="1"/>
</dbReference>
<sequence>MSVDDAKIVHLYNLAHYQCLNPLSSSHALDSDTVLSNAGLRNPRLKSSCDACGIFLIPGITSSTRIKYTKTRQGRTRSLNTKCLVCFHIRRENCLLDRKRIESPKTGANASKSKKKKKRGDLASLIDQKKQQLGNGGLDLFNFM</sequence>
<name>A0A0L0P8B3_CANAR</name>
<dbReference type="EMBL" id="LGST01000003">
    <property type="protein sequence ID" value="KNE02480.1"/>
    <property type="molecule type" value="Genomic_DNA"/>
</dbReference>
<organism evidence="2 3">
    <name type="scientific">Candidozyma auris</name>
    <name type="common">Yeast</name>
    <name type="synonym">Candida auris</name>
    <dbReference type="NCBI Taxonomy" id="498019"/>
    <lineage>
        <taxon>Eukaryota</taxon>
        <taxon>Fungi</taxon>
        <taxon>Dikarya</taxon>
        <taxon>Ascomycota</taxon>
        <taxon>Saccharomycotina</taxon>
        <taxon>Pichiomycetes</taxon>
        <taxon>Metschnikowiaceae</taxon>
        <taxon>Candidozyma</taxon>
    </lineage>
</organism>
<feature type="region of interest" description="Disordered" evidence="1">
    <location>
        <begin position="104"/>
        <end position="126"/>
    </location>
</feature>